<name>A0A9J6GM93_HAELO</name>
<protein>
    <recommendedName>
        <fullName evidence="5">Monocarboxylate transporter</fullName>
    </recommendedName>
</protein>
<feature type="transmembrane region" description="Helical" evidence="2">
    <location>
        <begin position="176"/>
        <end position="197"/>
    </location>
</feature>
<dbReference type="InterPro" id="IPR036259">
    <property type="entry name" value="MFS_trans_sf"/>
</dbReference>
<feature type="region of interest" description="Disordered" evidence="1">
    <location>
        <begin position="208"/>
        <end position="229"/>
    </location>
</feature>
<gene>
    <name evidence="3" type="ORF">HPB48_006560</name>
</gene>
<dbReference type="Gene3D" id="1.20.1250.20">
    <property type="entry name" value="MFS general substrate transporter like domains"/>
    <property type="match status" value="1"/>
</dbReference>
<feature type="transmembrane region" description="Helical" evidence="2">
    <location>
        <begin position="338"/>
        <end position="360"/>
    </location>
</feature>
<feature type="transmembrane region" description="Helical" evidence="2">
    <location>
        <begin position="151"/>
        <end position="170"/>
    </location>
</feature>
<dbReference type="AlphaFoldDB" id="A0A9J6GM93"/>
<accession>A0A9J6GM93</accession>
<organism evidence="3 4">
    <name type="scientific">Haemaphysalis longicornis</name>
    <name type="common">Bush tick</name>
    <dbReference type="NCBI Taxonomy" id="44386"/>
    <lineage>
        <taxon>Eukaryota</taxon>
        <taxon>Metazoa</taxon>
        <taxon>Ecdysozoa</taxon>
        <taxon>Arthropoda</taxon>
        <taxon>Chelicerata</taxon>
        <taxon>Arachnida</taxon>
        <taxon>Acari</taxon>
        <taxon>Parasitiformes</taxon>
        <taxon>Ixodida</taxon>
        <taxon>Ixodoidea</taxon>
        <taxon>Ixodidae</taxon>
        <taxon>Haemaphysalinae</taxon>
        <taxon>Haemaphysalis</taxon>
    </lineage>
</organism>
<reference evidence="3 4" key="1">
    <citation type="journal article" date="2020" name="Cell">
        <title>Large-Scale Comparative Analyses of Tick Genomes Elucidate Their Genetic Diversity and Vector Capacities.</title>
        <authorList>
            <consortium name="Tick Genome and Microbiome Consortium (TIGMIC)"/>
            <person name="Jia N."/>
            <person name="Wang J."/>
            <person name="Shi W."/>
            <person name="Du L."/>
            <person name="Sun Y."/>
            <person name="Zhan W."/>
            <person name="Jiang J.F."/>
            <person name="Wang Q."/>
            <person name="Zhang B."/>
            <person name="Ji P."/>
            <person name="Bell-Sakyi L."/>
            <person name="Cui X.M."/>
            <person name="Yuan T.T."/>
            <person name="Jiang B.G."/>
            <person name="Yang W.F."/>
            <person name="Lam T.T."/>
            <person name="Chang Q.C."/>
            <person name="Ding S.J."/>
            <person name="Wang X.J."/>
            <person name="Zhu J.G."/>
            <person name="Ruan X.D."/>
            <person name="Zhao L."/>
            <person name="Wei J.T."/>
            <person name="Ye R.Z."/>
            <person name="Que T.C."/>
            <person name="Du C.H."/>
            <person name="Zhou Y.H."/>
            <person name="Cheng J.X."/>
            <person name="Dai P.F."/>
            <person name="Guo W.B."/>
            <person name="Han X.H."/>
            <person name="Huang E.J."/>
            <person name="Li L.F."/>
            <person name="Wei W."/>
            <person name="Gao Y.C."/>
            <person name="Liu J.Z."/>
            <person name="Shao H.Z."/>
            <person name="Wang X."/>
            <person name="Wang C.C."/>
            <person name="Yang T.C."/>
            <person name="Huo Q.B."/>
            <person name="Li W."/>
            <person name="Chen H.Y."/>
            <person name="Chen S.E."/>
            <person name="Zhou L.G."/>
            <person name="Ni X.B."/>
            <person name="Tian J.H."/>
            <person name="Sheng Y."/>
            <person name="Liu T."/>
            <person name="Pan Y.S."/>
            <person name="Xia L.Y."/>
            <person name="Li J."/>
            <person name="Zhao F."/>
            <person name="Cao W.C."/>
        </authorList>
    </citation>
    <scope>NUCLEOTIDE SEQUENCE [LARGE SCALE GENOMIC DNA]</scope>
    <source>
        <strain evidence="3">HaeL-2018</strain>
    </source>
</reference>
<proteinExistence type="predicted"/>
<dbReference type="SUPFAM" id="SSF103473">
    <property type="entry name" value="MFS general substrate transporter"/>
    <property type="match status" value="1"/>
</dbReference>
<keyword evidence="4" id="KW-1185">Reference proteome</keyword>
<feature type="transmembrane region" description="Helical" evidence="2">
    <location>
        <begin position="21"/>
        <end position="50"/>
    </location>
</feature>
<dbReference type="InterPro" id="IPR050327">
    <property type="entry name" value="Proton-linked_MCT"/>
</dbReference>
<dbReference type="GO" id="GO:0008028">
    <property type="term" value="F:monocarboxylic acid transmembrane transporter activity"/>
    <property type="evidence" value="ECO:0007669"/>
    <property type="project" value="TreeGrafter"/>
</dbReference>
<feature type="region of interest" description="Disordered" evidence="1">
    <location>
        <begin position="271"/>
        <end position="311"/>
    </location>
</feature>
<feature type="transmembrane region" description="Helical" evidence="2">
    <location>
        <begin position="113"/>
        <end position="130"/>
    </location>
</feature>
<dbReference type="EMBL" id="JABSTR010000008">
    <property type="protein sequence ID" value="KAH9376475.1"/>
    <property type="molecule type" value="Genomic_DNA"/>
</dbReference>
<feature type="transmembrane region" description="Helical" evidence="2">
    <location>
        <begin position="62"/>
        <end position="82"/>
    </location>
</feature>
<evidence type="ECO:0000313" key="4">
    <source>
        <dbReference type="Proteomes" id="UP000821853"/>
    </source>
</evidence>
<dbReference type="PANTHER" id="PTHR11360">
    <property type="entry name" value="MONOCARBOXYLATE TRANSPORTER"/>
    <property type="match status" value="1"/>
</dbReference>
<evidence type="ECO:0008006" key="5">
    <source>
        <dbReference type="Google" id="ProtNLM"/>
    </source>
</evidence>
<dbReference type="Proteomes" id="UP000821853">
    <property type="component" value="Unassembled WGS sequence"/>
</dbReference>
<feature type="compositionally biased region" description="Polar residues" evidence="1">
    <location>
        <begin position="272"/>
        <end position="283"/>
    </location>
</feature>
<comment type="caution">
    <text evidence="3">The sequence shown here is derived from an EMBL/GenBank/DDBJ whole genome shotgun (WGS) entry which is preliminary data.</text>
</comment>
<keyword evidence="2" id="KW-0472">Membrane</keyword>
<sequence length="403" mass="42888">MASPVGQRDVPPRPYQDSARSWIVAVACAWTLFWVMILSSCSGIIFVTIVSEMGASREAASWPFNLLAAVINVSGVVAGLLLRKFPLRAVSMAGSLLTALGVLLCAVFYDVTGITICFGVLCGFGQGLIFPSNDLAVNTYFKKYRASGSGISWAGSSLVALVFPSVVVYLNDVYGLRGTFVVVGGLTLNAAAGSLLIHNPEDLARQFQSTAHRRRSDGHQPGTGNRQLSGARFYEVAPNACEEKQLETDDSETAASAPLISTKSEVKAKYQDGNSAARASQHSYGAARGDTGIPSKGKGPPEHSVAAEGDVGNNNTAGLIRKAMFAFRNELGFLKRPITYVITFSSIVYASVTVLYAVTLVDYAMGQGVPEWQAAFLLSSTGASDIIGRLVSGQLSDRKFFQR</sequence>
<dbReference type="VEuPathDB" id="VectorBase:HLOH_052951"/>
<keyword evidence="2" id="KW-0812">Transmembrane</keyword>
<dbReference type="Pfam" id="PF07690">
    <property type="entry name" value="MFS_1"/>
    <property type="match status" value="1"/>
</dbReference>
<dbReference type="InterPro" id="IPR011701">
    <property type="entry name" value="MFS"/>
</dbReference>
<evidence type="ECO:0000313" key="3">
    <source>
        <dbReference type="EMBL" id="KAH9376475.1"/>
    </source>
</evidence>
<dbReference type="PANTHER" id="PTHR11360:SF303">
    <property type="entry name" value="MAJOR FACILITATOR SUPERFAMILY (MFS) PROFILE DOMAIN-CONTAINING PROTEIN"/>
    <property type="match status" value="1"/>
</dbReference>
<evidence type="ECO:0000256" key="2">
    <source>
        <dbReference type="SAM" id="Phobius"/>
    </source>
</evidence>
<keyword evidence="2" id="KW-1133">Transmembrane helix</keyword>
<feature type="transmembrane region" description="Helical" evidence="2">
    <location>
        <begin position="89"/>
        <end position="107"/>
    </location>
</feature>
<evidence type="ECO:0000256" key="1">
    <source>
        <dbReference type="SAM" id="MobiDB-lite"/>
    </source>
</evidence>
<dbReference type="OrthoDB" id="6515633at2759"/>
<dbReference type="OMA" id="VTGITIC"/>